<accession>G2Y7V5</accession>
<reference evidence="2" key="1">
    <citation type="journal article" date="2011" name="PLoS Genet.">
        <title>Genomic analysis of the necrotrophic fungal pathogens Sclerotinia sclerotiorum and Botrytis cinerea.</title>
        <authorList>
            <person name="Amselem J."/>
            <person name="Cuomo C.A."/>
            <person name="van Kan J.A."/>
            <person name="Viaud M."/>
            <person name="Benito E.P."/>
            <person name="Couloux A."/>
            <person name="Coutinho P.M."/>
            <person name="de Vries R.P."/>
            <person name="Dyer P.S."/>
            <person name="Fillinger S."/>
            <person name="Fournier E."/>
            <person name="Gout L."/>
            <person name="Hahn M."/>
            <person name="Kohn L."/>
            <person name="Lapalu N."/>
            <person name="Plummer K.M."/>
            <person name="Pradier J.M."/>
            <person name="Quevillon E."/>
            <person name="Sharon A."/>
            <person name="Simon A."/>
            <person name="ten Have A."/>
            <person name="Tudzynski B."/>
            <person name="Tudzynski P."/>
            <person name="Wincker P."/>
            <person name="Andrew M."/>
            <person name="Anthouard V."/>
            <person name="Beever R.E."/>
            <person name="Beffa R."/>
            <person name="Benoit I."/>
            <person name="Bouzid O."/>
            <person name="Brault B."/>
            <person name="Chen Z."/>
            <person name="Choquer M."/>
            <person name="Collemare J."/>
            <person name="Cotton P."/>
            <person name="Danchin E.G."/>
            <person name="Da Silva C."/>
            <person name="Gautier A."/>
            <person name="Giraud C."/>
            <person name="Giraud T."/>
            <person name="Gonzalez C."/>
            <person name="Grossetete S."/>
            <person name="Guldener U."/>
            <person name="Henrissat B."/>
            <person name="Howlett B.J."/>
            <person name="Kodira C."/>
            <person name="Kretschmer M."/>
            <person name="Lappartient A."/>
            <person name="Leroch M."/>
            <person name="Levis C."/>
            <person name="Mauceli E."/>
            <person name="Neuveglise C."/>
            <person name="Oeser B."/>
            <person name="Pearson M."/>
            <person name="Poulain J."/>
            <person name="Poussereau N."/>
            <person name="Quesneville H."/>
            <person name="Rascle C."/>
            <person name="Schumacher J."/>
            <person name="Segurens B."/>
            <person name="Sexton A."/>
            <person name="Silva E."/>
            <person name="Sirven C."/>
            <person name="Soanes D.M."/>
            <person name="Talbot N.J."/>
            <person name="Templeton M."/>
            <person name="Yandava C."/>
            <person name="Yarden O."/>
            <person name="Zeng Q."/>
            <person name="Rollins J.A."/>
            <person name="Lebrun M.H."/>
            <person name="Dickman M."/>
        </authorList>
    </citation>
    <scope>NUCLEOTIDE SEQUENCE [LARGE SCALE GENOMIC DNA]</scope>
    <source>
        <strain evidence="2">T4</strain>
    </source>
</reference>
<proteinExistence type="predicted"/>
<organism evidence="1 2">
    <name type="scientific">Botryotinia fuckeliana (strain T4)</name>
    <name type="common">Noble rot fungus</name>
    <name type="synonym">Botrytis cinerea</name>
    <dbReference type="NCBI Taxonomy" id="999810"/>
    <lineage>
        <taxon>Eukaryota</taxon>
        <taxon>Fungi</taxon>
        <taxon>Dikarya</taxon>
        <taxon>Ascomycota</taxon>
        <taxon>Pezizomycotina</taxon>
        <taxon>Leotiomycetes</taxon>
        <taxon>Helotiales</taxon>
        <taxon>Sclerotiniaceae</taxon>
        <taxon>Botrytis</taxon>
    </lineage>
</organism>
<protein>
    <submittedName>
        <fullName evidence="1">Uncharacterized protein</fullName>
    </submittedName>
</protein>
<evidence type="ECO:0000313" key="1">
    <source>
        <dbReference type="EMBL" id="CCD48683.1"/>
    </source>
</evidence>
<dbReference type="EMBL" id="FQ790296">
    <property type="protein sequence ID" value="CCD48683.1"/>
    <property type="molecule type" value="Genomic_DNA"/>
</dbReference>
<name>G2Y7V5_BOTF4</name>
<sequence length="60" mass="6927">MPFMETQTVSTVQTGQTLLPVDHPNAARRFVIDCDKRKVLRNPREAKFRAFHTLMAKLVD</sequence>
<gene>
    <name evidence="1" type="ORF">BofuT4_uP033250.1</name>
</gene>
<evidence type="ECO:0000313" key="2">
    <source>
        <dbReference type="Proteomes" id="UP000008177"/>
    </source>
</evidence>
<dbReference type="InParanoid" id="G2Y7V5"/>
<dbReference type="HOGENOM" id="CLU_2941447_0_0_1"/>
<dbReference type="AlphaFoldDB" id="G2Y7V5"/>
<dbReference type="Proteomes" id="UP000008177">
    <property type="component" value="Unplaced contigs"/>
</dbReference>